<dbReference type="Gene3D" id="1.25.40.10">
    <property type="entry name" value="Tetratricopeptide repeat domain"/>
    <property type="match status" value="1"/>
</dbReference>
<dbReference type="InterPro" id="IPR013216">
    <property type="entry name" value="Methyltransf_11"/>
</dbReference>
<gene>
    <name evidence="3" type="ORF">AA2016_5335</name>
</gene>
<dbReference type="InterPro" id="IPR011990">
    <property type="entry name" value="TPR-like_helical_dom_sf"/>
</dbReference>
<evidence type="ECO:0000256" key="1">
    <source>
        <dbReference type="PROSITE-ProRule" id="PRU00339"/>
    </source>
</evidence>
<accession>A0AAC8YUX7</accession>
<organism evidence="3 4">
    <name type="scientific">Aminobacter aminovorans</name>
    <name type="common">Chelatobacter heintzii</name>
    <dbReference type="NCBI Taxonomy" id="83263"/>
    <lineage>
        <taxon>Bacteria</taxon>
        <taxon>Pseudomonadati</taxon>
        <taxon>Pseudomonadota</taxon>
        <taxon>Alphaproteobacteria</taxon>
        <taxon>Hyphomicrobiales</taxon>
        <taxon>Phyllobacteriaceae</taxon>
        <taxon>Aminobacter</taxon>
    </lineage>
</organism>
<dbReference type="InterPro" id="IPR019734">
    <property type="entry name" value="TPR_rpt"/>
</dbReference>
<dbReference type="InterPro" id="IPR029063">
    <property type="entry name" value="SAM-dependent_MTases_sf"/>
</dbReference>
<dbReference type="CDD" id="cd02440">
    <property type="entry name" value="AdoMet_MTases"/>
    <property type="match status" value="1"/>
</dbReference>
<protein>
    <submittedName>
        <fullName evidence="3">Type 12 methyltransferase</fullName>
    </submittedName>
</protein>
<dbReference type="GO" id="GO:0032259">
    <property type="term" value="P:methylation"/>
    <property type="evidence" value="ECO:0007669"/>
    <property type="project" value="UniProtKB-KW"/>
</dbReference>
<evidence type="ECO:0000313" key="4">
    <source>
        <dbReference type="Proteomes" id="UP000075755"/>
    </source>
</evidence>
<proteinExistence type="predicted"/>
<name>A0AAC8YUX7_AMIAI</name>
<dbReference type="Pfam" id="PF08241">
    <property type="entry name" value="Methyltransf_11"/>
    <property type="match status" value="1"/>
</dbReference>
<evidence type="ECO:0000313" key="3">
    <source>
        <dbReference type="EMBL" id="AMS44241.1"/>
    </source>
</evidence>
<keyword evidence="1" id="KW-0802">TPR repeat</keyword>
<dbReference type="GO" id="GO:0008757">
    <property type="term" value="F:S-adenosylmethionine-dependent methyltransferase activity"/>
    <property type="evidence" value="ECO:0007669"/>
    <property type="project" value="InterPro"/>
</dbReference>
<dbReference type="Gene3D" id="3.40.50.150">
    <property type="entry name" value="Vaccinia Virus protein VP39"/>
    <property type="match status" value="1"/>
</dbReference>
<dbReference type="SUPFAM" id="SSF53335">
    <property type="entry name" value="S-adenosyl-L-methionine-dependent methyltransferases"/>
    <property type="match status" value="1"/>
</dbReference>
<dbReference type="PANTHER" id="PTHR43861">
    <property type="entry name" value="TRANS-ACONITATE 2-METHYLTRANSFERASE-RELATED"/>
    <property type="match status" value="1"/>
</dbReference>
<keyword evidence="3" id="KW-0808">Transferase</keyword>
<dbReference type="EMBL" id="CP015005">
    <property type="protein sequence ID" value="AMS44241.1"/>
    <property type="molecule type" value="Genomic_DNA"/>
</dbReference>
<evidence type="ECO:0000259" key="2">
    <source>
        <dbReference type="Pfam" id="PF08241"/>
    </source>
</evidence>
<dbReference type="PROSITE" id="PS50005">
    <property type="entry name" value="TPR"/>
    <property type="match status" value="1"/>
</dbReference>
<dbReference type="KEGG" id="aak:AA2016_5335"/>
<feature type="repeat" description="TPR" evidence="1">
    <location>
        <begin position="50"/>
        <end position="83"/>
    </location>
</feature>
<dbReference type="PANTHER" id="PTHR43861:SF1">
    <property type="entry name" value="TRANS-ACONITATE 2-METHYLTRANSFERASE"/>
    <property type="match status" value="1"/>
</dbReference>
<dbReference type="AlphaFoldDB" id="A0AAC8YUX7"/>
<feature type="domain" description="Methyltransferase type 11" evidence="2">
    <location>
        <begin position="151"/>
        <end position="242"/>
    </location>
</feature>
<sequence>MSRLTPLQLSSNDLLADRRADYAEMLFASGDHAAAAELMLGALELAPAWAMGWFRLGEMQEAAGEMRAAAEAWRMSLKLEPADRPGAALKLQLIGAAPAEDSPPSAFVEMLFDQYAEKFDHALVETLHYRVPELLTAAIGATGRNTFAHAVDLGCGTGLMGVKLRPVTKRLDGYDISAEMLRKARDKGVYDYLIKADLQELEPVGQTADLVTAADVFMYLGALDRVFSSVMKMLAPGGVFAFSVERLAGEGVFDLQESRRYAHSEAYVHGLIAAAGLRLLSLEHAVIRQDRRTPVEGLIVVTDLAV</sequence>
<keyword evidence="3" id="KW-0489">Methyltransferase</keyword>
<reference evidence="3 4" key="1">
    <citation type="submission" date="2016-03" db="EMBL/GenBank/DDBJ databases">
        <title>Complete genome of Aminobacter aminovorans KCTC 2477.</title>
        <authorList>
            <person name="Kim K.M."/>
        </authorList>
    </citation>
    <scope>NUCLEOTIDE SEQUENCE [LARGE SCALE GENOMIC DNA]</scope>
    <source>
        <strain evidence="3 4">KCTC 2477</strain>
    </source>
</reference>
<dbReference type="SUPFAM" id="SSF48452">
    <property type="entry name" value="TPR-like"/>
    <property type="match status" value="1"/>
</dbReference>
<dbReference type="Proteomes" id="UP000075755">
    <property type="component" value="Chromosome"/>
</dbReference>